<dbReference type="GO" id="GO:0051301">
    <property type="term" value="P:cell division"/>
    <property type="evidence" value="ECO:0007669"/>
    <property type="project" value="UniProtKB-KW"/>
</dbReference>
<evidence type="ECO:0000256" key="4">
    <source>
        <dbReference type="ARBA" id="ARBA00022989"/>
    </source>
</evidence>
<evidence type="ECO:0000313" key="9">
    <source>
        <dbReference type="EMBL" id="PSJ07492.1"/>
    </source>
</evidence>
<gene>
    <name evidence="9" type="ORF">C7K55_00135</name>
</gene>
<organism evidence="9 10">
    <name type="scientific">Cyanobium usitatum str. Tous</name>
    <dbReference type="NCBI Taxonomy" id="2116684"/>
    <lineage>
        <taxon>Bacteria</taxon>
        <taxon>Bacillati</taxon>
        <taxon>Cyanobacteriota</taxon>
        <taxon>Cyanophyceae</taxon>
        <taxon>Synechococcales</taxon>
        <taxon>Prochlorococcaceae</taxon>
        <taxon>Cyanobium</taxon>
    </lineage>
</organism>
<keyword evidence="1" id="KW-1003">Cell membrane</keyword>
<evidence type="ECO:0000313" key="10">
    <source>
        <dbReference type="Proteomes" id="UP000243002"/>
    </source>
</evidence>
<accession>A0A2P7N1Z8</accession>
<dbReference type="AlphaFoldDB" id="A0A2P7N1Z8"/>
<dbReference type="Pfam" id="PF08478">
    <property type="entry name" value="POTRA_1"/>
    <property type="match status" value="1"/>
</dbReference>
<dbReference type="EMBL" id="PXXO01000001">
    <property type="protein sequence ID" value="PSJ07492.1"/>
    <property type="molecule type" value="Genomic_DNA"/>
</dbReference>
<keyword evidence="4 7" id="KW-1133">Transmembrane helix</keyword>
<evidence type="ECO:0000256" key="5">
    <source>
        <dbReference type="ARBA" id="ARBA00023306"/>
    </source>
</evidence>
<keyword evidence="5" id="KW-0131">Cell cycle</keyword>
<keyword evidence="7" id="KW-0472">Membrane</keyword>
<proteinExistence type="predicted"/>
<evidence type="ECO:0000256" key="3">
    <source>
        <dbReference type="ARBA" id="ARBA00022692"/>
    </source>
</evidence>
<keyword evidence="10" id="KW-1185">Reference proteome</keyword>
<feature type="domain" description="POTRA" evidence="8">
    <location>
        <begin position="57"/>
        <end position="122"/>
    </location>
</feature>
<feature type="transmembrane region" description="Helical" evidence="7">
    <location>
        <begin position="27"/>
        <end position="46"/>
    </location>
</feature>
<name>A0A2P7N1Z8_9CYAN</name>
<protein>
    <submittedName>
        <fullName evidence="9">Cell division protein FtsQ</fullName>
    </submittedName>
</protein>
<feature type="region of interest" description="Disordered" evidence="6">
    <location>
        <begin position="242"/>
        <end position="272"/>
    </location>
</feature>
<sequence length="272" mass="30094">MSATPLQPGSERRRQLRQQRRRERLRNLWRFLVLLALAGGLGYGLLRQGWVLTGPDQVEVVGSQQVGTDQVVQAVRLTFPQPLLGLHPKRIADVLAGALPVEQVRVSRLMAPPRLRVELVDRQAVARAQRRTAKGSEQGYVDRFGHWMSIGQGQGAAAKASSGLLVLGWQARYRPALALVLEQRGRIGGDITQIRFEPDSSLWLQSKRLGKVRLGPADAQLGRRLEVLRHLQQELPAKVKGRQLQSIDLSDPEQPELGLPSTPGQAAASREP</sequence>
<evidence type="ECO:0000256" key="1">
    <source>
        <dbReference type="ARBA" id="ARBA00022475"/>
    </source>
</evidence>
<comment type="caution">
    <text evidence="9">The sequence shown here is derived from an EMBL/GenBank/DDBJ whole genome shotgun (WGS) entry which is preliminary data.</text>
</comment>
<dbReference type="OrthoDB" id="552384at2"/>
<dbReference type="InterPro" id="IPR013685">
    <property type="entry name" value="POTRA_FtsQ_type"/>
</dbReference>
<keyword evidence="2 9" id="KW-0132">Cell division</keyword>
<evidence type="ECO:0000256" key="6">
    <source>
        <dbReference type="SAM" id="MobiDB-lite"/>
    </source>
</evidence>
<dbReference type="Proteomes" id="UP000243002">
    <property type="component" value="Unassembled WGS sequence"/>
</dbReference>
<keyword evidence="3 7" id="KW-0812">Transmembrane</keyword>
<evidence type="ECO:0000259" key="8">
    <source>
        <dbReference type="Pfam" id="PF08478"/>
    </source>
</evidence>
<evidence type="ECO:0000256" key="2">
    <source>
        <dbReference type="ARBA" id="ARBA00022618"/>
    </source>
</evidence>
<reference evidence="9 10" key="1">
    <citation type="journal article" date="2018" name="Environ. Microbiol.">
        <title>Ecological and genomic features of two widespread freshwater picocyanobacteria.</title>
        <authorList>
            <person name="Cabello-Yeves P.J."/>
            <person name="Picazo A."/>
            <person name="Camacho A."/>
            <person name="Callieri C."/>
            <person name="Rosselli R."/>
            <person name="Roda-Garcia J.J."/>
            <person name="Coutinho F.H."/>
            <person name="Rodriguez-Valera F."/>
        </authorList>
    </citation>
    <scope>NUCLEOTIDE SEQUENCE [LARGE SCALE GENOMIC DNA]</scope>
    <source>
        <strain evidence="9 10">Tous</strain>
    </source>
</reference>
<evidence type="ECO:0000256" key="7">
    <source>
        <dbReference type="SAM" id="Phobius"/>
    </source>
</evidence>
<dbReference type="RefSeq" id="WP_106501678.1">
    <property type="nucleotide sequence ID" value="NZ_PXXO01000001.1"/>
</dbReference>